<dbReference type="AlphaFoldDB" id="A0A414XZR3"/>
<proteinExistence type="predicted"/>
<reference evidence="2 3" key="1">
    <citation type="submission" date="2018-08" db="EMBL/GenBank/DDBJ databases">
        <title>A genome reference for cultivated species of the human gut microbiota.</title>
        <authorList>
            <person name="Zou Y."/>
            <person name="Xue W."/>
            <person name="Luo G."/>
        </authorList>
    </citation>
    <scope>NUCLEOTIDE SEQUENCE [LARGE SCALE GENOMIC DNA]</scope>
    <source>
        <strain evidence="2 3">AM16-6</strain>
    </source>
</reference>
<evidence type="ECO:0000313" key="3">
    <source>
        <dbReference type="Proteomes" id="UP000283713"/>
    </source>
</evidence>
<organism evidence="2 3">
    <name type="scientific">Phocaeicola vulgatus</name>
    <name type="common">Bacteroides vulgatus</name>
    <dbReference type="NCBI Taxonomy" id="821"/>
    <lineage>
        <taxon>Bacteria</taxon>
        <taxon>Pseudomonadati</taxon>
        <taxon>Bacteroidota</taxon>
        <taxon>Bacteroidia</taxon>
        <taxon>Bacteroidales</taxon>
        <taxon>Bacteroidaceae</taxon>
        <taxon>Phocaeicola</taxon>
    </lineage>
</organism>
<protein>
    <submittedName>
        <fullName evidence="2">Type VI secretion system transmembrane protein TssQ</fullName>
    </submittedName>
</protein>
<evidence type="ECO:0000256" key="1">
    <source>
        <dbReference type="SAM" id="Phobius"/>
    </source>
</evidence>
<dbReference type="EMBL" id="QRKA01000010">
    <property type="protein sequence ID" value="RHH79401.1"/>
    <property type="molecule type" value="Genomic_DNA"/>
</dbReference>
<keyword evidence="1" id="KW-1133">Transmembrane helix</keyword>
<dbReference type="Proteomes" id="UP000283713">
    <property type="component" value="Unassembled WGS sequence"/>
</dbReference>
<evidence type="ECO:0000313" key="2">
    <source>
        <dbReference type="EMBL" id="RHH79401.1"/>
    </source>
</evidence>
<feature type="transmembrane region" description="Helical" evidence="1">
    <location>
        <begin position="12"/>
        <end position="35"/>
    </location>
</feature>
<name>A0A414XZR3_PHOVU</name>
<gene>
    <name evidence="2" type="ORF">DW193_08170</name>
</gene>
<keyword evidence="1" id="KW-0472">Membrane</keyword>
<accession>A0A414XZR3</accession>
<sequence length="168" mass="19585">MKPINNRAVKKAYLKFSGYLMICVGIAVFTFYSFMKTSSVEVKAIVNKTAEYDRIYTDELSLVVAFDSIYQYMNLMNSSPRINDILLQDMVSSRKMQLQRHMGKFDAQDYILHQRLLNAVNDFLAVKDSIRLAEKEENVVREDLMRSVKEYKDVSRKLKVGGLVYERK</sequence>
<keyword evidence="1 2" id="KW-0812">Transmembrane</keyword>
<dbReference type="RefSeq" id="WP_118292333.1">
    <property type="nucleotide sequence ID" value="NZ_QRKA01000010.1"/>
</dbReference>
<comment type="caution">
    <text evidence="2">The sequence shown here is derived from an EMBL/GenBank/DDBJ whole genome shotgun (WGS) entry which is preliminary data.</text>
</comment>